<dbReference type="RefSeq" id="WP_198126102.1">
    <property type="nucleotide sequence ID" value="NZ_JAECZC010000038.1"/>
</dbReference>
<dbReference type="EMBL" id="JAECZC010000038">
    <property type="protein sequence ID" value="MBH8564252.1"/>
    <property type="molecule type" value="Genomic_DNA"/>
</dbReference>
<sequence>MESVFMLVKMNMPVGLCYFDLKYPKLRSLSLILLKYSNLLKTNAIAFTFLKADGGI</sequence>
<accession>A0A8J7HRB7</accession>
<gene>
    <name evidence="1" type="ORF">I8748_19010</name>
</gene>
<organism evidence="1 2">
    <name type="scientific">Amazonocrinis nigriterrae CENA67</name>
    <dbReference type="NCBI Taxonomy" id="2794033"/>
    <lineage>
        <taxon>Bacteria</taxon>
        <taxon>Bacillati</taxon>
        <taxon>Cyanobacteriota</taxon>
        <taxon>Cyanophyceae</taxon>
        <taxon>Nostocales</taxon>
        <taxon>Nostocaceae</taxon>
        <taxon>Amazonocrinis</taxon>
        <taxon>Amazonocrinis nigriterrae</taxon>
    </lineage>
</organism>
<proteinExistence type="predicted"/>
<comment type="caution">
    <text evidence="1">The sequence shown here is derived from an EMBL/GenBank/DDBJ whole genome shotgun (WGS) entry which is preliminary data.</text>
</comment>
<evidence type="ECO:0000313" key="1">
    <source>
        <dbReference type="EMBL" id="MBH8564252.1"/>
    </source>
</evidence>
<dbReference type="Proteomes" id="UP000632766">
    <property type="component" value="Unassembled WGS sequence"/>
</dbReference>
<evidence type="ECO:0000313" key="2">
    <source>
        <dbReference type="Proteomes" id="UP000632766"/>
    </source>
</evidence>
<protein>
    <submittedName>
        <fullName evidence="1">Uncharacterized protein</fullName>
    </submittedName>
</protein>
<reference evidence="1 2" key="1">
    <citation type="journal article" date="2021" name="Int. J. Syst. Evol. Microbiol.">
        <title>Amazonocrinis nigriterrae gen. nov., sp. nov., Atlanticothrix silvestris gen. nov., sp. nov. and Dendronalium phyllosphericum gen. nov., sp. nov., nostocacean cyanobacteria from Brazilian environments.</title>
        <authorList>
            <person name="Alvarenga D.O."/>
            <person name="Andreote A.P.D."/>
            <person name="Branco L.H.Z."/>
            <person name="Delbaje E."/>
            <person name="Cruz R.B."/>
            <person name="Varani A.M."/>
            <person name="Fiore M.F."/>
        </authorList>
    </citation>
    <scope>NUCLEOTIDE SEQUENCE [LARGE SCALE GENOMIC DNA]</scope>
    <source>
        <strain evidence="1 2">CENA67</strain>
    </source>
</reference>
<keyword evidence="2" id="KW-1185">Reference proteome</keyword>
<name>A0A8J7HRB7_9NOST</name>
<dbReference type="AlphaFoldDB" id="A0A8J7HRB7"/>